<evidence type="ECO:0000256" key="1">
    <source>
        <dbReference type="ARBA" id="ARBA00009477"/>
    </source>
</evidence>
<gene>
    <name evidence="3" type="ORF">S06H3_23617</name>
</gene>
<dbReference type="InterPro" id="IPR058792">
    <property type="entry name" value="Beta-barrel_RND_2"/>
</dbReference>
<dbReference type="InterPro" id="IPR006143">
    <property type="entry name" value="RND_pump_MFP"/>
</dbReference>
<dbReference type="Gene3D" id="2.40.30.170">
    <property type="match status" value="1"/>
</dbReference>
<dbReference type="PANTHER" id="PTHR30469">
    <property type="entry name" value="MULTIDRUG RESISTANCE PROTEIN MDTA"/>
    <property type="match status" value="1"/>
</dbReference>
<comment type="caution">
    <text evidence="3">The sequence shown here is derived from an EMBL/GenBank/DDBJ whole genome shotgun (WGS) entry which is preliminary data.</text>
</comment>
<dbReference type="EMBL" id="BARV01012878">
    <property type="protein sequence ID" value="GAI09022.1"/>
    <property type="molecule type" value="Genomic_DNA"/>
</dbReference>
<name>X1KPM7_9ZZZZ</name>
<evidence type="ECO:0000259" key="2">
    <source>
        <dbReference type="Pfam" id="PF25954"/>
    </source>
</evidence>
<dbReference type="Gene3D" id="2.40.420.20">
    <property type="match status" value="1"/>
</dbReference>
<dbReference type="Pfam" id="PF25954">
    <property type="entry name" value="Beta-barrel_RND_2"/>
    <property type="match status" value="1"/>
</dbReference>
<accession>X1KPM7</accession>
<dbReference type="GO" id="GO:1990281">
    <property type="term" value="C:efflux pump complex"/>
    <property type="evidence" value="ECO:0007669"/>
    <property type="project" value="TreeGrafter"/>
</dbReference>
<feature type="non-terminal residue" evidence="3">
    <location>
        <position position="1"/>
    </location>
</feature>
<dbReference type="GO" id="GO:0015562">
    <property type="term" value="F:efflux transmembrane transporter activity"/>
    <property type="evidence" value="ECO:0007669"/>
    <property type="project" value="TreeGrafter"/>
</dbReference>
<dbReference type="SUPFAM" id="SSF111369">
    <property type="entry name" value="HlyD-like secretion proteins"/>
    <property type="match status" value="1"/>
</dbReference>
<organism evidence="3">
    <name type="scientific">marine sediment metagenome</name>
    <dbReference type="NCBI Taxonomy" id="412755"/>
    <lineage>
        <taxon>unclassified sequences</taxon>
        <taxon>metagenomes</taxon>
        <taxon>ecological metagenomes</taxon>
    </lineage>
</organism>
<feature type="non-terminal residue" evidence="3">
    <location>
        <position position="183"/>
    </location>
</feature>
<comment type="similarity">
    <text evidence="1">Belongs to the membrane fusion protein (MFP) (TC 8.A.1) family.</text>
</comment>
<dbReference type="NCBIfam" id="TIGR01730">
    <property type="entry name" value="RND_mfp"/>
    <property type="match status" value="1"/>
</dbReference>
<protein>
    <recommendedName>
        <fullName evidence="2">CusB-like beta-barrel domain-containing protein</fullName>
    </recommendedName>
</protein>
<reference evidence="3" key="1">
    <citation type="journal article" date="2014" name="Front. Microbiol.">
        <title>High frequency of phylogenetically diverse reductive dehalogenase-homologous genes in deep subseafloor sedimentary metagenomes.</title>
        <authorList>
            <person name="Kawai M."/>
            <person name="Futagami T."/>
            <person name="Toyoda A."/>
            <person name="Takaki Y."/>
            <person name="Nishi S."/>
            <person name="Hori S."/>
            <person name="Arai W."/>
            <person name="Tsubouchi T."/>
            <person name="Morono Y."/>
            <person name="Uchiyama I."/>
            <person name="Ito T."/>
            <person name="Fujiyama A."/>
            <person name="Inagaki F."/>
            <person name="Takami H."/>
        </authorList>
    </citation>
    <scope>NUCLEOTIDE SEQUENCE</scope>
    <source>
        <strain evidence="3">Expedition CK06-06</strain>
    </source>
</reference>
<sequence>GDKNVEVGEFITPNVKVATLVNLENVVVELGIIEKEIDRIFLGQKVTVNVDTYPGIDFTGKVSNISPLIAGKSKTLSVKANLDNPGGLLLPGMFARIKISIFEKEEALIIPSDSLDRSTGEFRVFVVGENNVAYAQPVEVAYLSSDYAQIAGGLDVDELVVVEKPESLTDGKRVRIIEVKEYG</sequence>
<evidence type="ECO:0000313" key="3">
    <source>
        <dbReference type="EMBL" id="GAI09022.1"/>
    </source>
</evidence>
<dbReference type="AlphaFoldDB" id="X1KPM7"/>
<proteinExistence type="inferred from homology"/>
<feature type="domain" description="CusB-like beta-barrel" evidence="2">
    <location>
        <begin position="28"/>
        <end position="99"/>
    </location>
</feature>
<dbReference type="PANTHER" id="PTHR30469:SF15">
    <property type="entry name" value="HLYD FAMILY OF SECRETION PROTEINS"/>
    <property type="match status" value="1"/>
</dbReference>
<dbReference type="FunFam" id="2.40.30.170:FF:000010">
    <property type="entry name" value="Efflux RND transporter periplasmic adaptor subunit"/>
    <property type="match status" value="1"/>
</dbReference>